<keyword evidence="1" id="KW-0378">Hydrolase</keyword>
<evidence type="ECO:0000256" key="1">
    <source>
        <dbReference type="ARBA" id="ARBA00022801"/>
    </source>
</evidence>
<dbReference type="AlphaFoldDB" id="A0AAX3N3P3"/>
<keyword evidence="2" id="KW-0732">Signal</keyword>
<evidence type="ECO:0000313" key="5">
    <source>
        <dbReference type="EMBL" id="WDI04055.1"/>
    </source>
</evidence>
<feature type="domain" description="MurNAc-LAA" evidence="3">
    <location>
        <begin position="128"/>
        <end position="229"/>
    </location>
</feature>
<dbReference type="SMART" id="SM00646">
    <property type="entry name" value="Ami_3"/>
    <property type="match status" value="1"/>
</dbReference>
<dbReference type="EMBL" id="CP118101">
    <property type="protein sequence ID" value="WDH84371.1"/>
    <property type="molecule type" value="Genomic_DNA"/>
</dbReference>
<dbReference type="Pfam" id="PF01520">
    <property type="entry name" value="Amidase_3"/>
    <property type="match status" value="1"/>
</dbReference>
<name>A0AAX3N3P3_9BACL</name>
<dbReference type="PANTHER" id="PTHR30404">
    <property type="entry name" value="N-ACETYLMURAMOYL-L-ALANINE AMIDASE"/>
    <property type="match status" value="1"/>
</dbReference>
<evidence type="ECO:0000313" key="4">
    <source>
        <dbReference type="EMBL" id="WDH84371.1"/>
    </source>
</evidence>
<dbReference type="InterPro" id="IPR002508">
    <property type="entry name" value="MurNAc-LAA_cat"/>
</dbReference>
<evidence type="ECO:0000256" key="2">
    <source>
        <dbReference type="SAM" id="SignalP"/>
    </source>
</evidence>
<accession>A0AAX3N3P3</accession>
<dbReference type="PANTHER" id="PTHR30404:SF0">
    <property type="entry name" value="N-ACETYLMURAMOYL-L-ALANINE AMIDASE AMIC"/>
    <property type="match status" value="1"/>
</dbReference>
<dbReference type="EMBL" id="CP118108">
    <property type="protein sequence ID" value="WDI04055.1"/>
    <property type="molecule type" value="Genomic_DNA"/>
</dbReference>
<dbReference type="Gene3D" id="3.40.630.40">
    <property type="entry name" value="Zn-dependent exopeptidases"/>
    <property type="match status" value="1"/>
</dbReference>
<organism evidence="4 6">
    <name type="scientific">Paenibacillus urinalis</name>
    <dbReference type="NCBI Taxonomy" id="521520"/>
    <lineage>
        <taxon>Bacteria</taxon>
        <taxon>Bacillati</taxon>
        <taxon>Bacillota</taxon>
        <taxon>Bacilli</taxon>
        <taxon>Bacillales</taxon>
        <taxon>Paenibacillaceae</taxon>
        <taxon>Paenibacillus</taxon>
    </lineage>
</organism>
<keyword evidence="7" id="KW-1185">Reference proteome</keyword>
<dbReference type="InterPro" id="IPR050695">
    <property type="entry name" value="N-acetylmuramoyl_amidase_3"/>
</dbReference>
<gene>
    <name evidence="4" type="ORF">PUW23_09250</name>
    <name evidence="5" type="ORF">PUW25_08945</name>
</gene>
<dbReference type="CDD" id="cd02696">
    <property type="entry name" value="MurNAc-LAA"/>
    <property type="match status" value="1"/>
</dbReference>
<dbReference type="GO" id="GO:0030288">
    <property type="term" value="C:outer membrane-bounded periplasmic space"/>
    <property type="evidence" value="ECO:0007669"/>
    <property type="project" value="TreeGrafter"/>
</dbReference>
<protein>
    <submittedName>
        <fullName evidence="4">N-acetylmuramoyl-L-alanine amidase</fullName>
    </submittedName>
</protein>
<dbReference type="GO" id="GO:0008745">
    <property type="term" value="F:N-acetylmuramoyl-L-alanine amidase activity"/>
    <property type="evidence" value="ECO:0007669"/>
    <property type="project" value="InterPro"/>
</dbReference>
<dbReference type="Proteomes" id="UP001220962">
    <property type="component" value="Chromosome"/>
</dbReference>
<feature type="chain" id="PRO_5043466550" evidence="2">
    <location>
        <begin position="26"/>
        <end position="235"/>
    </location>
</feature>
<dbReference type="Proteomes" id="UP001221519">
    <property type="component" value="Chromosome"/>
</dbReference>
<evidence type="ECO:0000259" key="3">
    <source>
        <dbReference type="SMART" id="SM00646"/>
    </source>
</evidence>
<evidence type="ECO:0000313" key="7">
    <source>
        <dbReference type="Proteomes" id="UP001221519"/>
    </source>
</evidence>
<proteinExistence type="predicted"/>
<evidence type="ECO:0000313" key="6">
    <source>
        <dbReference type="Proteomes" id="UP001220962"/>
    </source>
</evidence>
<feature type="signal peptide" evidence="2">
    <location>
        <begin position="1"/>
        <end position="25"/>
    </location>
</feature>
<dbReference type="SUPFAM" id="SSF53187">
    <property type="entry name" value="Zn-dependent exopeptidases"/>
    <property type="match status" value="1"/>
</dbReference>
<dbReference type="RefSeq" id="WP_238546257.1">
    <property type="nucleotide sequence ID" value="NZ_CP118101.1"/>
</dbReference>
<sequence>MITFSKSSILLAILCILLLQESSFAAAEPTHSKEPEISNHLFRHPVIIIDAGHGGIDGGTSADDLLEKDINLAISQKIFMILKSKGYPVVLNRDDDYALSDDNHWLRSHSRHMRDLAQRKGLSDHVPSDPIVSIHVNWSKKSRTHGPIVLHQQEARSYMLADSIQQSLNEMYDTNRQVEWGKPFYLLNHVNKPSVIVEAGFISNPEDRAVLSSKAGQKRIAQAISSGIIYYLSVM</sequence>
<dbReference type="GO" id="GO:0009253">
    <property type="term" value="P:peptidoglycan catabolic process"/>
    <property type="evidence" value="ECO:0007669"/>
    <property type="project" value="InterPro"/>
</dbReference>
<reference evidence="4 7" key="1">
    <citation type="submission" date="2023-02" db="EMBL/GenBank/DDBJ databases">
        <title>Pathogen: clinical or host-associated sample.</title>
        <authorList>
            <person name="Hergert J."/>
            <person name="Casey R."/>
            <person name="Wagner J."/>
            <person name="Young E.L."/>
            <person name="Oakeson K.F."/>
        </authorList>
    </citation>
    <scope>NUCLEOTIDE SEQUENCE</scope>
    <source>
        <strain evidence="5 7">2022CK-00829</strain>
        <strain evidence="4">2022CK-00830</strain>
    </source>
</reference>